<dbReference type="GO" id="GO:0016712">
    <property type="term" value="F:oxidoreductase activity, acting on paired donors, with incorporation or reduction of molecular oxygen, reduced flavin or flavoprotein as one donor, and incorporation of one atom of oxygen"/>
    <property type="evidence" value="ECO:0007669"/>
    <property type="project" value="TreeGrafter"/>
</dbReference>
<dbReference type="InterPro" id="IPR017972">
    <property type="entry name" value="Cyt_P450_CS"/>
</dbReference>
<dbReference type="STRING" id="32264.T1KCK6"/>
<feature type="binding site" description="axial binding residue" evidence="7">
    <location>
        <position position="495"/>
    </location>
    <ligand>
        <name>heme</name>
        <dbReference type="ChEBI" id="CHEBI:30413"/>
    </ligand>
    <ligandPart>
        <name>Fe</name>
        <dbReference type="ChEBI" id="CHEBI:18248"/>
    </ligandPart>
</feature>
<evidence type="ECO:0000256" key="7">
    <source>
        <dbReference type="PIRSR" id="PIRSR602401-1"/>
    </source>
</evidence>
<dbReference type="Proteomes" id="UP000015104">
    <property type="component" value="Unassembled WGS sequence"/>
</dbReference>
<keyword evidence="5 7" id="KW-0408">Iron</keyword>
<keyword evidence="4 8" id="KW-0560">Oxidoreductase</keyword>
<comment type="similarity">
    <text evidence="2 8">Belongs to the cytochrome P450 family.</text>
</comment>
<evidence type="ECO:0008006" key="12">
    <source>
        <dbReference type="Google" id="ProtNLM"/>
    </source>
</evidence>
<keyword evidence="9" id="KW-0472">Membrane</keyword>
<keyword evidence="11" id="KW-1185">Reference proteome</keyword>
<keyword evidence="9" id="KW-0812">Transmembrane</keyword>
<feature type="transmembrane region" description="Helical" evidence="9">
    <location>
        <begin position="51"/>
        <end position="74"/>
    </location>
</feature>
<reference evidence="10" key="2">
    <citation type="submission" date="2015-06" db="UniProtKB">
        <authorList>
            <consortium name="EnsemblMetazoa"/>
        </authorList>
    </citation>
    <scope>IDENTIFICATION</scope>
</reference>
<dbReference type="GO" id="GO:0006082">
    <property type="term" value="P:organic acid metabolic process"/>
    <property type="evidence" value="ECO:0007669"/>
    <property type="project" value="TreeGrafter"/>
</dbReference>
<protein>
    <recommendedName>
        <fullName evidence="12">Cytochrome P450</fullName>
    </recommendedName>
</protein>
<dbReference type="OMA" id="TSWKRAP"/>
<evidence type="ECO:0000256" key="4">
    <source>
        <dbReference type="ARBA" id="ARBA00023002"/>
    </source>
</evidence>
<evidence type="ECO:0000256" key="1">
    <source>
        <dbReference type="ARBA" id="ARBA00001971"/>
    </source>
</evidence>
<evidence type="ECO:0000256" key="6">
    <source>
        <dbReference type="ARBA" id="ARBA00023033"/>
    </source>
</evidence>
<comment type="cofactor">
    <cofactor evidence="1 7">
        <name>heme</name>
        <dbReference type="ChEBI" id="CHEBI:30413"/>
    </cofactor>
</comment>
<evidence type="ECO:0000313" key="11">
    <source>
        <dbReference type="Proteomes" id="UP000015104"/>
    </source>
</evidence>
<dbReference type="GO" id="GO:0005506">
    <property type="term" value="F:iron ion binding"/>
    <property type="evidence" value="ECO:0007669"/>
    <property type="project" value="InterPro"/>
</dbReference>
<evidence type="ECO:0000256" key="8">
    <source>
        <dbReference type="RuleBase" id="RU000461"/>
    </source>
</evidence>
<dbReference type="HOGENOM" id="CLU_001570_22_0_1"/>
<keyword evidence="6 8" id="KW-0503">Monooxygenase</keyword>
<dbReference type="GO" id="GO:0005737">
    <property type="term" value="C:cytoplasm"/>
    <property type="evidence" value="ECO:0007669"/>
    <property type="project" value="TreeGrafter"/>
</dbReference>
<dbReference type="CDD" id="cd20617">
    <property type="entry name" value="CYP1_2-like"/>
    <property type="match status" value="1"/>
</dbReference>
<keyword evidence="9" id="KW-1133">Transmembrane helix</keyword>
<dbReference type="GeneID" id="107362356"/>
<dbReference type="PROSITE" id="PS00086">
    <property type="entry name" value="CYTOCHROME_P450"/>
    <property type="match status" value="1"/>
</dbReference>
<dbReference type="GO" id="GO:0020037">
    <property type="term" value="F:heme binding"/>
    <property type="evidence" value="ECO:0007669"/>
    <property type="project" value="InterPro"/>
</dbReference>
<feature type="transmembrane region" description="Helical" evidence="9">
    <location>
        <begin position="12"/>
        <end position="31"/>
    </location>
</feature>
<evidence type="ECO:0000256" key="3">
    <source>
        <dbReference type="ARBA" id="ARBA00022723"/>
    </source>
</evidence>
<feature type="transmembrane region" description="Helical" evidence="9">
    <location>
        <begin position="261"/>
        <end position="282"/>
    </location>
</feature>
<name>T1KCK6_TETUR</name>
<dbReference type="RefSeq" id="XP_015784884.2">
    <property type="nucleotide sequence ID" value="XM_015929398.2"/>
</dbReference>
<keyword evidence="7 8" id="KW-0349">Heme</keyword>
<dbReference type="InterPro" id="IPR036396">
    <property type="entry name" value="Cyt_P450_sf"/>
</dbReference>
<evidence type="ECO:0000256" key="2">
    <source>
        <dbReference type="ARBA" id="ARBA00010617"/>
    </source>
</evidence>
<dbReference type="KEGG" id="tut:107362356"/>
<evidence type="ECO:0000313" key="10">
    <source>
        <dbReference type="EnsemblMetazoa" id="tetur08g07950.1"/>
    </source>
</evidence>
<evidence type="ECO:0000256" key="9">
    <source>
        <dbReference type="SAM" id="Phobius"/>
    </source>
</evidence>
<dbReference type="EMBL" id="CAEY01001965">
    <property type="status" value="NOT_ANNOTATED_CDS"/>
    <property type="molecule type" value="Genomic_DNA"/>
</dbReference>
<dbReference type="eggNOG" id="KOG0156">
    <property type="taxonomic scope" value="Eukaryota"/>
</dbReference>
<dbReference type="FunFam" id="1.10.630.10:FF:000036">
    <property type="entry name" value="CYtochrome P450 family"/>
    <property type="match status" value="1"/>
</dbReference>
<dbReference type="PANTHER" id="PTHR24300:SF375">
    <property type="entry name" value="CYTOCHROME P450 FAMILY"/>
    <property type="match status" value="1"/>
</dbReference>
<dbReference type="GO" id="GO:0006805">
    <property type="term" value="P:xenobiotic metabolic process"/>
    <property type="evidence" value="ECO:0007669"/>
    <property type="project" value="TreeGrafter"/>
</dbReference>
<dbReference type="PANTHER" id="PTHR24300">
    <property type="entry name" value="CYTOCHROME P450 508A4-RELATED"/>
    <property type="match status" value="1"/>
</dbReference>
<reference evidence="11" key="1">
    <citation type="submission" date="2011-08" db="EMBL/GenBank/DDBJ databases">
        <authorList>
            <person name="Rombauts S."/>
        </authorList>
    </citation>
    <scope>NUCLEOTIDE SEQUENCE</scope>
    <source>
        <strain evidence="11">London</strain>
    </source>
</reference>
<keyword evidence="3 7" id="KW-0479">Metal-binding</keyword>
<dbReference type="OrthoDB" id="6507093at2759"/>
<dbReference type="SUPFAM" id="SSF48264">
    <property type="entry name" value="Cytochrome P450"/>
    <property type="match status" value="1"/>
</dbReference>
<dbReference type="PRINTS" id="PR00385">
    <property type="entry name" value="P450"/>
</dbReference>
<dbReference type="Pfam" id="PF00067">
    <property type="entry name" value="p450"/>
    <property type="match status" value="1"/>
</dbReference>
<proteinExistence type="inferred from homology"/>
<dbReference type="InterPro" id="IPR001128">
    <property type="entry name" value="Cyt_P450"/>
</dbReference>
<dbReference type="InterPro" id="IPR002401">
    <property type="entry name" value="Cyt_P450_E_grp-I"/>
</dbReference>
<evidence type="ECO:0000256" key="5">
    <source>
        <dbReference type="ARBA" id="ARBA00023004"/>
    </source>
</evidence>
<dbReference type="PRINTS" id="PR00463">
    <property type="entry name" value="EP450I"/>
</dbReference>
<dbReference type="InterPro" id="IPR050182">
    <property type="entry name" value="Cytochrome_P450_fam2"/>
</dbReference>
<accession>T1KCK6</accession>
<dbReference type="AlphaFoldDB" id="T1KCK6"/>
<dbReference type="Gene3D" id="1.10.630.10">
    <property type="entry name" value="Cytochrome P450"/>
    <property type="match status" value="1"/>
</dbReference>
<dbReference type="EnsemblMetazoa" id="tetur08g07950.1">
    <property type="protein sequence ID" value="tetur08g07950.1"/>
    <property type="gene ID" value="tetur08g07950"/>
</dbReference>
<organism evidence="10 11">
    <name type="scientific">Tetranychus urticae</name>
    <name type="common">Two-spotted spider mite</name>
    <dbReference type="NCBI Taxonomy" id="32264"/>
    <lineage>
        <taxon>Eukaryota</taxon>
        <taxon>Metazoa</taxon>
        <taxon>Ecdysozoa</taxon>
        <taxon>Arthropoda</taxon>
        <taxon>Chelicerata</taxon>
        <taxon>Arachnida</taxon>
        <taxon>Acari</taxon>
        <taxon>Acariformes</taxon>
        <taxon>Trombidiformes</taxon>
        <taxon>Prostigmata</taxon>
        <taxon>Eleutherengona</taxon>
        <taxon>Raphignathae</taxon>
        <taxon>Tetranychoidea</taxon>
        <taxon>Tetranychidae</taxon>
        <taxon>Tetranychus</taxon>
    </lineage>
</organism>
<sequence length="551" mass="63976">MMPLQEFPKTPIQLSFLYLMNILCFCLNAASQLMSFIPNCFNSRILVLFRVMFSLPVFSLLVNTLIGVALFWLVKYLFYTIKRIYQLPAGPWGLPIVGYLPFLGDHVYLQFDQLSKKYGPVYCLKLGKHNVVLVCDWPHLKDAISNDALLARPHEALVTGVYDTRSFVEMSGDPWRQHKRLSLHILRDVGLGKSKIETLIKEEIDQFLTTLDNNSEPLDFSRRIGPSISNNVAILLFGHKYDYNDPVKIEMDRAQNVFTRLFKFAGILAFLPWLSKLLIFLGKLNLDIIKQNLIIVDKFIQEEIDRHRGKHNNTHEVVDYIDGYLEERRNRERQNISEGSFSEMVLRRNVAAFFGAGSETVYSTMEWTMLYLVKYPEYQDKIRSEIADVIGFERRPDYADRARMPFTMAFIHEVQRIESIIANNLLRRASEDTKIGHYSIPKDTLVIFNFWSINRDPKLWPNPDKFDPTRYLTEDGTKAVKPPYLIPFSAGKRNCPGEGLANLELFLYLVCMVQRYRIKVEPRTELSFEAVFGISRRPANLPAFIFEKIVH</sequence>